<evidence type="ECO:0008006" key="4">
    <source>
        <dbReference type="Google" id="ProtNLM"/>
    </source>
</evidence>
<dbReference type="AlphaFoldDB" id="A0A4Q0NTD1"/>
<gene>
    <name evidence="2" type="ORF">DSM02_3765</name>
</gene>
<organism evidence="2 3">
    <name type="scientific">Leeuwenhoekiella polynyae</name>
    <dbReference type="NCBI Taxonomy" id="1550906"/>
    <lineage>
        <taxon>Bacteria</taxon>
        <taxon>Pseudomonadati</taxon>
        <taxon>Bacteroidota</taxon>
        <taxon>Flavobacteriia</taxon>
        <taxon>Flavobacteriales</taxon>
        <taxon>Flavobacteriaceae</taxon>
        <taxon>Leeuwenhoekiella</taxon>
    </lineage>
</organism>
<dbReference type="Proteomes" id="UP000289859">
    <property type="component" value="Unassembled WGS sequence"/>
</dbReference>
<feature type="chain" id="PRO_5020239848" description="Curlin associated repeat-containing protein" evidence="1">
    <location>
        <begin position="22"/>
        <end position="172"/>
    </location>
</feature>
<name>A0A4Q0NTD1_9FLAO</name>
<evidence type="ECO:0000256" key="1">
    <source>
        <dbReference type="SAM" id="SignalP"/>
    </source>
</evidence>
<feature type="signal peptide" evidence="1">
    <location>
        <begin position="1"/>
        <end position="21"/>
    </location>
</feature>
<evidence type="ECO:0000313" key="2">
    <source>
        <dbReference type="EMBL" id="RXG13437.1"/>
    </source>
</evidence>
<keyword evidence="1" id="KW-0732">Signal</keyword>
<evidence type="ECO:0000313" key="3">
    <source>
        <dbReference type="Proteomes" id="UP000289859"/>
    </source>
</evidence>
<accession>A0A4Q0NTD1</accession>
<reference evidence="2 3" key="1">
    <citation type="submission" date="2018-07" db="EMBL/GenBank/DDBJ databases">
        <title>Leeuwenhoekiella genomics.</title>
        <authorList>
            <person name="Tahon G."/>
            <person name="Willems A."/>
        </authorList>
    </citation>
    <scope>NUCLEOTIDE SEQUENCE [LARGE SCALE GENOMIC DNA]</scope>
    <source>
        <strain evidence="2 3">LMG 29608</strain>
    </source>
</reference>
<sequence length="172" mass="19070">MNSLKMLLIFFFTGISTGLIAQTYVASEKTNSTETERSLFNSGFYDMQRSSYDRAKNLKSSNQVYLTQVGALNTITINTQTNSSDIKVAQNGTNNNLDLNYVADHALADIIQNGTNNQIVDYVNLPGETIDLNITQNGSNLNFNKYGSNSLTESLQFKQTGLSKILIVRSFK</sequence>
<dbReference type="RefSeq" id="WP_382402972.1">
    <property type="nucleotide sequence ID" value="NZ_JBHUOO010000005.1"/>
</dbReference>
<comment type="caution">
    <text evidence="2">The sequence shown here is derived from an EMBL/GenBank/DDBJ whole genome shotgun (WGS) entry which is preliminary data.</text>
</comment>
<protein>
    <recommendedName>
        <fullName evidence="4">Curlin associated repeat-containing protein</fullName>
    </recommendedName>
</protein>
<dbReference type="EMBL" id="QOVK01000027">
    <property type="protein sequence ID" value="RXG13437.1"/>
    <property type="molecule type" value="Genomic_DNA"/>
</dbReference>
<keyword evidence="3" id="KW-1185">Reference proteome</keyword>
<proteinExistence type="predicted"/>